<dbReference type="Proteomes" id="UP000633278">
    <property type="component" value="Unassembled WGS sequence"/>
</dbReference>
<keyword evidence="2" id="KW-0805">Transcription regulation</keyword>
<feature type="domain" description="RNA polymerase sigma-70 region 2" evidence="5">
    <location>
        <begin position="34"/>
        <end position="92"/>
    </location>
</feature>
<reference evidence="7" key="2">
    <citation type="submission" date="2020-09" db="EMBL/GenBank/DDBJ databases">
        <authorList>
            <person name="Sun Q."/>
            <person name="Zhou Y."/>
        </authorList>
    </citation>
    <scope>NUCLEOTIDE SEQUENCE</scope>
    <source>
        <strain evidence="7">CGMCC 1.15763</strain>
    </source>
</reference>
<evidence type="ECO:0000256" key="3">
    <source>
        <dbReference type="ARBA" id="ARBA00023082"/>
    </source>
</evidence>
<dbReference type="InterPro" id="IPR013325">
    <property type="entry name" value="RNA_pol_sigma_r2"/>
</dbReference>
<organism evidence="7 8">
    <name type="scientific">Polaribacter pacificus</name>
    <dbReference type="NCBI Taxonomy" id="1775173"/>
    <lineage>
        <taxon>Bacteria</taxon>
        <taxon>Pseudomonadati</taxon>
        <taxon>Bacteroidota</taxon>
        <taxon>Flavobacteriia</taxon>
        <taxon>Flavobacteriales</taxon>
        <taxon>Flavobacteriaceae</taxon>
    </lineage>
</organism>
<keyword evidence="8" id="KW-1185">Reference proteome</keyword>
<dbReference type="InterPro" id="IPR007627">
    <property type="entry name" value="RNA_pol_sigma70_r2"/>
</dbReference>
<feature type="domain" description="RNA polymerase sigma factor 70 region 4 type 2" evidence="6">
    <location>
        <begin position="131"/>
        <end position="180"/>
    </location>
</feature>
<dbReference type="GO" id="GO:0003677">
    <property type="term" value="F:DNA binding"/>
    <property type="evidence" value="ECO:0007669"/>
    <property type="project" value="InterPro"/>
</dbReference>
<gene>
    <name evidence="7" type="ORF">GCM10011416_21430</name>
</gene>
<keyword evidence="7" id="KW-0240">DNA-directed RNA polymerase</keyword>
<evidence type="ECO:0000259" key="5">
    <source>
        <dbReference type="Pfam" id="PF04542"/>
    </source>
</evidence>
<dbReference type="Gene3D" id="1.10.10.10">
    <property type="entry name" value="Winged helix-like DNA-binding domain superfamily/Winged helix DNA-binding domain"/>
    <property type="match status" value="1"/>
</dbReference>
<dbReference type="InterPro" id="IPR036388">
    <property type="entry name" value="WH-like_DNA-bd_sf"/>
</dbReference>
<dbReference type="Pfam" id="PF04542">
    <property type="entry name" value="Sigma70_r2"/>
    <property type="match status" value="1"/>
</dbReference>
<dbReference type="InterPro" id="IPR014284">
    <property type="entry name" value="RNA_pol_sigma-70_dom"/>
</dbReference>
<dbReference type="SUPFAM" id="SSF88946">
    <property type="entry name" value="Sigma2 domain of RNA polymerase sigma factors"/>
    <property type="match status" value="1"/>
</dbReference>
<dbReference type="PANTHER" id="PTHR43133:SF60">
    <property type="entry name" value="RNA POLYMERASE SIGMA FACTOR SIGV"/>
    <property type="match status" value="1"/>
</dbReference>
<accession>A0A917I1U3</accession>
<dbReference type="InterPro" id="IPR013249">
    <property type="entry name" value="RNA_pol_sigma70_r4_t2"/>
</dbReference>
<comment type="similarity">
    <text evidence="1">Belongs to the sigma-70 factor family. ECF subfamily.</text>
</comment>
<dbReference type="Gene3D" id="1.10.1740.10">
    <property type="match status" value="1"/>
</dbReference>
<reference evidence="7" key="1">
    <citation type="journal article" date="2014" name="Int. J. Syst. Evol. Microbiol.">
        <title>Complete genome sequence of Corynebacterium casei LMG S-19264T (=DSM 44701T), isolated from a smear-ripened cheese.</title>
        <authorList>
            <consortium name="US DOE Joint Genome Institute (JGI-PGF)"/>
            <person name="Walter F."/>
            <person name="Albersmeier A."/>
            <person name="Kalinowski J."/>
            <person name="Ruckert C."/>
        </authorList>
    </citation>
    <scope>NUCLEOTIDE SEQUENCE</scope>
    <source>
        <strain evidence="7">CGMCC 1.15763</strain>
    </source>
</reference>
<protein>
    <submittedName>
        <fullName evidence="7">DNA-directed RNA polymerase sigma-70 factor</fullName>
    </submittedName>
</protein>
<keyword evidence="3" id="KW-0731">Sigma factor</keyword>
<dbReference type="Pfam" id="PF08281">
    <property type="entry name" value="Sigma70_r4_2"/>
    <property type="match status" value="1"/>
</dbReference>
<dbReference type="GO" id="GO:0016987">
    <property type="term" value="F:sigma factor activity"/>
    <property type="evidence" value="ECO:0007669"/>
    <property type="project" value="UniProtKB-KW"/>
</dbReference>
<proteinExistence type="inferred from homology"/>
<name>A0A917I1U3_9FLAO</name>
<dbReference type="AlphaFoldDB" id="A0A917I1U3"/>
<dbReference type="InterPro" id="IPR013324">
    <property type="entry name" value="RNA_pol_sigma_r3/r4-like"/>
</dbReference>
<dbReference type="GO" id="GO:0000428">
    <property type="term" value="C:DNA-directed RNA polymerase complex"/>
    <property type="evidence" value="ECO:0007669"/>
    <property type="project" value="UniProtKB-KW"/>
</dbReference>
<evidence type="ECO:0000256" key="2">
    <source>
        <dbReference type="ARBA" id="ARBA00023015"/>
    </source>
</evidence>
<evidence type="ECO:0000313" key="8">
    <source>
        <dbReference type="Proteomes" id="UP000633278"/>
    </source>
</evidence>
<evidence type="ECO:0000259" key="6">
    <source>
        <dbReference type="Pfam" id="PF08281"/>
    </source>
</evidence>
<dbReference type="PANTHER" id="PTHR43133">
    <property type="entry name" value="RNA POLYMERASE ECF-TYPE SIGMA FACTO"/>
    <property type="match status" value="1"/>
</dbReference>
<dbReference type="EMBL" id="BMJW01000003">
    <property type="protein sequence ID" value="GGH02421.1"/>
    <property type="molecule type" value="Genomic_DNA"/>
</dbReference>
<evidence type="ECO:0000256" key="4">
    <source>
        <dbReference type="ARBA" id="ARBA00023163"/>
    </source>
</evidence>
<sequence>MEIKGEALLKVIEKAKEGNQMAFNTLLDSFWNSVHNYQLKHNLDENDAEDITIQTFSKAFDKIDSFDTKYQFKTWLIAISKNVQIDDFRKKKSSIKAASFKEKENELHRIADDSPTPEDKIITEQNLAKLLRDIKQLKPKYQEVINLRYFQELSYKEISEELNEPMNNIKVKLLRAKKLLAEIIHKSY</sequence>
<dbReference type="NCBIfam" id="TIGR02937">
    <property type="entry name" value="sigma70-ECF"/>
    <property type="match status" value="1"/>
</dbReference>
<dbReference type="InterPro" id="IPR039425">
    <property type="entry name" value="RNA_pol_sigma-70-like"/>
</dbReference>
<dbReference type="GO" id="GO:0006352">
    <property type="term" value="P:DNA-templated transcription initiation"/>
    <property type="evidence" value="ECO:0007669"/>
    <property type="project" value="InterPro"/>
</dbReference>
<dbReference type="CDD" id="cd06171">
    <property type="entry name" value="Sigma70_r4"/>
    <property type="match status" value="1"/>
</dbReference>
<dbReference type="SUPFAM" id="SSF88659">
    <property type="entry name" value="Sigma3 and sigma4 domains of RNA polymerase sigma factors"/>
    <property type="match status" value="1"/>
</dbReference>
<evidence type="ECO:0000313" key="7">
    <source>
        <dbReference type="EMBL" id="GGH02421.1"/>
    </source>
</evidence>
<keyword evidence="4" id="KW-0804">Transcription</keyword>
<dbReference type="RefSeq" id="WP_262890154.1">
    <property type="nucleotide sequence ID" value="NZ_BMJW01000003.1"/>
</dbReference>
<evidence type="ECO:0000256" key="1">
    <source>
        <dbReference type="ARBA" id="ARBA00010641"/>
    </source>
</evidence>
<comment type="caution">
    <text evidence="7">The sequence shown here is derived from an EMBL/GenBank/DDBJ whole genome shotgun (WGS) entry which is preliminary data.</text>
</comment>